<feature type="transmembrane region" description="Helical" evidence="1">
    <location>
        <begin position="72"/>
        <end position="94"/>
    </location>
</feature>
<dbReference type="Pfam" id="PF08534">
    <property type="entry name" value="Redoxin"/>
    <property type="match status" value="1"/>
</dbReference>
<protein>
    <submittedName>
        <fullName evidence="3">Cytochrome C biogenesis protein</fullName>
    </submittedName>
</protein>
<reference evidence="4" key="1">
    <citation type="submission" date="2017-09" db="EMBL/GenBank/DDBJ databases">
        <title>Depth-based differentiation of microbial function through sediment-hosted aquifers and enrichment of novel symbionts in the deep terrestrial subsurface.</title>
        <authorList>
            <person name="Probst A.J."/>
            <person name="Ladd B."/>
            <person name="Jarett J.K."/>
            <person name="Geller-Mcgrath D.E."/>
            <person name="Sieber C.M.K."/>
            <person name="Emerson J.B."/>
            <person name="Anantharaman K."/>
            <person name="Thomas B.C."/>
            <person name="Malmstrom R."/>
            <person name="Stieglmeier M."/>
            <person name="Klingl A."/>
            <person name="Woyke T."/>
            <person name="Ryan C.M."/>
            <person name="Banfield J.F."/>
        </authorList>
    </citation>
    <scope>NUCLEOTIDE SEQUENCE [LARGE SCALE GENOMIC DNA]</scope>
</reference>
<dbReference type="Gene3D" id="3.40.30.10">
    <property type="entry name" value="Glutaredoxin"/>
    <property type="match status" value="1"/>
</dbReference>
<dbReference type="InterPro" id="IPR036249">
    <property type="entry name" value="Thioredoxin-like_sf"/>
</dbReference>
<feature type="transmembrane region" description="Helical" evidence="1">
    <location>
        <begin position="41"/>
        <end position="66"/>
    </location>
</feature>
<feature type="domain" description="Thioredoxin" evidence="2">
    <location>
        <begin position="283"/>
        <end position="431"/>
    </location>
</feature>
<keyword evidence="1" id="KW-0472">Membrane</keyword>
<proteinExistence type="predicted"/>
<evidence type="ECO:0000259" key="2">
    <source>
        <dbReference type="PROSITE" id="PS51352"/>
    </source>
</evidence>
<keyword evidence="1" id="KW-1133">Transmembrane helix</keyword>
<dbReference type="Pfam" id="PF17991">
    <property type="entry name" value="Thioredoxin_10"/>
    <property type="match status" value="1"/>
</dbReference>
<comment type="caution">
    <text evidence="3">The sequence shown here is derived from an EMBL/GenBank/DDBJ whole genome shotgun (WGS) entry which is preliminary data.</text>
</comment>
<dbReference type="AlphaFoldDB" id="A0A2H0U935"/>
<dbReference type="GO" id="GO:0016491">
    <property type="term" value="F:oxidoreductase activity"/>
    <property type="evidence" value="ECO:0007669"/>
    <property type="project" value="InterPro"/>
</dbReference>
<dbReference type="InterPro" id="IPR041017">
    <property type="entry name" value="Thioredoxin_10"/>
</dbReference>
<dbReference type="InterPro" id="IPR013740">
    <property type="entry name" value="Redoxin"/>
</dbReference>
<sequence length="601" mass="65140">MILFLISFFAGVLTVLSPCVLPLLPVIVGGSLAGSRSYRRALTVTLSLGISVFLFTFLLKVSSVFVTVPPAVWNWISGGILLLVGLFFLFPQLWDLIPGTARVNRDSNRLVSKGYLQQSFWGDVLVGAALGPVFSTCSPTYFIVLATVLPISLALGVVDILAYVLGLCLALLAIAVLGQRILDRLNIVAYGRGWFKRAIGVLFLLIGLLVITDSLAAVERPLYSIFDETKIEQYFLQRQAPTPAAGSTIATDTPQSLADEQDVGNTAAPAAAAAPALSLAQKEARYTRAPELVSPDAYLNTGGEPISLAQYRGKKVVLVDFWTYSCINCQRTLPYLTSWYKKYKDQGLVIVGVHTPEFSFEKLVGNVRSALATFGITYPVVLDNEYKTWNAFGNQYWPHKYLIDIDGFVVHDHIGEGAYDETEKAIQQALNERADRMQESVVIPSDVVPVAAPLPTRGTSPETYFGANRNEYLGNGATGTVGIQNFELPTTPAKNTLYLGGRWNIAPEYAVASVTNASIEYTYTARNVYVVASAPKGTSVKVLQDGVPLTPAQAGGDVTGAVMRIEASRLYHVVSNPGVETHTLQIIISDPGLEAYTFTFG</sequence>
<gene>
    <name evidence="3" type="ORF">COU19_03285</name>
</gene>
<dbReference type="InterPro" id="IPR013766">
    <property type="entry name" value="Thioredoxin_domain"/>
</dbReference>
<keyword evidence="1" id="KW-0812">Transmembrane</keyword>
<feature type="transmembrane region" description="Helical" evidence="1">
    <location>
        <begin position="198"/>
        <end position="218"/>
    </location>
</feature>
<accession>A0A2H0U935</accession>
<dbReference type="PROSITE" id="PS51352">
    <property type="entry name" value="THIOREDOXIN_2"/>
    <property type="match status" value="1"/>
</dbReference>
<feature type="transmembrane region" description="Helical" evidence="1">
    <location>
        <begin position="154"/>
        <end position="177"/>
    </location>
</feature>
<dbReference type="EMBL" id="PFBL01000024">
    <property type="protein sequence ID" value="PIR82933.1"/>
    <property type="molecule type" value="Genomic_DNA"/>
</dbReference>
<dbReference type="Gene3D" id="2.60.120.260">
    <property type="entry name" value="Galactose-binding domain-like"/>
    <property type="match status" value="1"/>
</dbReference>
<feature type="transmembrane region" description="Helical" evidence="1">
    <location>
        <begin position="6"/>
        <end position="29"/>
    </location>
</feature>
<dbReference type="InterPro" id="IPR050553">
    <property type="entry name" value="Thioredoxin_ResA/DsbE_sf"/>
</dbReference>
<dbReference type="PANTHER" id="PTHR42852:SF13">
    <property type="entry name" value="PROTEIN DIPZ"/>
    <property type="match status" value="1"/>
</dbReference>
<evidence type="ECO:0000256" key="1">
    <source>
        <dbReference type="SAM" id="Phobius"/>
    </source>
</evidence>
<dbReference type="PANTHER" id="PTHR42852">
    <property type="entry name" value="THIOL:DISULFIDE INTERCHANGE PROTEIN DSBE"/>
    <property type="match status" value="1"/>
</dbReference>
<evidence type="ECO:0000313" key="3">
    <source>
        <dbReference type="EMBL" id="PIR82933.1"/>
    </source>
</evidence>
<dbReference type="SUPFAM" id="SSF52833">
    <property type="entry name" value="Thioredoxin-like"/>
    <property type="match status" value="1"/>
</dbReference>
<dbReference type="Proteomes" id="UP000230179">
    <property type="component" value="Unassembled WGS sequence"/>
</dbReference>
<dbReference type="CDD" id="cd03012">
    <property type="entry name" value="TlpA_like_DipZ_like"/>
    <property type="match status" value="1"/>
</dbReference>
<name>A0A2H0U935_9BACT</name>
<evidence type="ECO:0000313" key="4">
    <source>
        <dbReference type="Proteomes" id="UP000230179"/>
    </source>
</evidence>
<organism evidence="3 4">
    <name type="scientific">Candidatus Kaiserbacteria bacterium CG10_big_fil_rev_8_21_14_0_10_56_12</name>
    <dbReference type="NCBI Taxonomy" id="1974611"/>
    <lineage>
        <taxon>Bacteria</taxon>
        <taxon>Candidatus Kaiseribacteriota</taxon>
    </lineage>
</organism>